<name>A0A392S4C0_9FABA</name>
<comment type="caution">
    <text evidence="1">The sequence shown here is derived from an EMBL/GenBank/DDBJ whole genome shotgun (WGS) entry which is preliminary data.</text>
</comment>
<protein>
    <submittedName>
        <fullName evidence="1">Uncharacterized protein</fullName>
    </submittedName>
</protein>
<dbReference type="Proteomes" id="UP000265520">
    <property type="component" value="Unassembled WGS sequence"/>
</dbReference>
<organism evidence="1 2">
    <name type="scientific">Trifolium medium</name>
    <dbReference type="NCBI Taxonomy" id="97028"/>
    <lineage>
        <taxon>Eukaryota</taxon>
        <taxon>Viridiplantae</taxon>
        <taxon>Streptophyta</taxon>
        <taxon>Embryophyta</taxon>
        <taxon>Tracheophyta</taxon>
        <taxon>Spermatophyta</taxon>
        <taxon>Magnoliopsida</taxon>
        <taxon>eudicotyledons</taxon>
        <taxon>Gunneridae</taxon>
        <taxon>Pentapetalae</taxon>
        <taxon>rosids</taxon>
        <taxon>fabids</taxon>
        <taxon>Fabales</taxon>
        <taxon>Fabaceae</taxon>
        <taxon>Papilionoideae</taxon>
        <taxon>50 kb inversion clade</taxon>
        <taxon>NPAAA clade</taxon>
        <taxon>Hologalegina</taxon>
        <taxon>IRL clade</taxon>
        <taxon>Trifolieae</taxon>
        <taxon>Trifolium</taxon>
    </lineage>
</organism>
<dbReference type="AlphaFoldDB" id="A0A392S4C0"/>
<dbReference type="EMBL" id="LXQA010314524">
    <property type="protein sequence ID" value="MCI43227.1"/>
    <property type="molecule type" value="Genomic_DNA"/>
</dbReference>
<reference evidence="1 2" key="1">
    <citation type="journal article" date="2018" name="Front. Plant Sci.">
        <title>Red Clover (Trifolium pratense) and Zigzag Clover (T. medium) - A Picture of Genomic Similarities and Differences.</title>
        <authorList>
            <person name="Dluhosova J."/>
            <person name="Istvanek J."/>
            <person name="Nedelnik J."/>
            <person name="Repkova J."/>
        </authorList>
    </citation>
    <scope>NUCLEOTIDE SEQUENCE [LARGE SCALE GENOMIC DNA]</scope>
    <source>
        <strain evidence="2">cv. 10/8</strain>
        <tissue evidence="1">Leaf</tissue>
    </source>
</reference>
<evidence type="ECO:0000313" key="1">
    <source>
        <dbReference type="EMBL" id="MCI43227.1"/>
    </source>
</evidence>
<accession>A0A392S4C0</accession>
<evidence type="ECO:0000313" key="2">
    <source>
        <dbReference type="Proteomes" id="UP000265520"/>
    </source>
</evidence>
<sequence length="89" mass="10421">MNSYPVEMNSNLDVVYYNKGKLNLFRIKVDVTLYNLKHQLNGHLNYGDTMTEASVEYLLPSVDSDERVRFTNMKLQYVNDLITMFSIFS</sequence>
<proteinExistence type="predicted"/>
<keyword evidence="2" id="KW-1185">Reference proteome</keyword>